<proteinExistence type="predicted"/>
<reference evidence="2" key="1">
    <citation type="journal article" date="2015" name="Nat. Genet.">
        <title>The genome and transcriptome of the zoonotic hookworm Ancylostoma ceylanicum identify infection-specific gene families.</title>
        <authorList>
            <person name="Schwarz E.M."/>
            <person name="Hu Y."/>
            <person name="Antoshechkin I."/>
            <person name="Miller M.M."/>
            <person name="Sternberg P.W."/>
            <person name="Aroian R.V."/>
        </authorList>
    </citation>
    <scope>NUCLEOTIDE SEQUENCE</scope>
    <source>
        <strain evidence="2">HY135</strain>
    </source>
</reference>
<gene>
    <name evidence="1" type="primary">Acey_s0159.g3292</name>
    <name evidence="1" type="ORF">Y032_0159g3292</name>
</gene>
<organism evidence="1 2">
    <name type="scientific">Ancylostoma ceylanicum</name>
    <dbReference type="NCBI Taxonomy" id="53326"/>
    <lineage>
        <taxon>Eukaryota</taxon>
        <taxon>Metazoa</taxon>
        <taxon>Ecdysozoa</taxon>
        <taxon>Nematoda</taxon>
        <taxon>Chromadorea</taxon>
        <taxon>Rhabditida</taxon>
        <taxon>Rhabditina</taxon>
        <taxon>Rhabditomorpha</taxon>
        <taxon>Strongyloidea</taxon>
        <taxon>Ancylostomatidae</taxon>
        <taxon>Ancylostomatinae</taxon>
        <taxon>Ancylostoma</taxon>
    </lineage>
</organism>
<dbReference type="EMBL" id="JARK01001495">
    <property type="protein sequence ID" value="EYB95491.1"/>
    <property type="molecule type" value="Genomic_DNA"/>
</dbReference>
<dbReference type="Proteomes" id="UP000024635">
    <property type="component" value="Unassembled WGS sequence"/>
</dbReference>
<accession>A0A016SYM4</accession>
<dbReference type="AlphaFoldDB" id="A0A016SYM4"/>
<evidence type="ECO:0000313" key="2">
    <source>
        <dbReference type="Proteomes" id="UP000024635"/>
    </source>
</evidence>
<protein>
    <submittedName>
        <fullName evidence="1">Uncharacterized protein</fullName>
    </submittedName>
</protein>
<name>A0A016SYM4_9BILA</name>
<evidence type="ECO:0000313" key="1">
    <source>
        <dbReference type="EMBL" id="EYB95491.1"/>
    </source>
</evidence>
<comment type="caution">
    <text evidence="1">The sequence shown here is derived from an EMBL/GenBank/DDBJ whole genome shotgun (WGS) entry which is preliminary data.</text>
</comment>
<keyword evidence="2" id="KW-1185">Reference proteome</keyword>
<sequence length="98" mass="10580">MPLFSISAYHCAELIIAKVDVAYLVACQQLRGSMSCSLLSLGGVLVGKSLGGGTFGNEISEPTVHGCMADEHQAKCHNCIASWSHWRSRGAPKRKYLE</sequence>